<gene>
    <name evidence="1" type="ORF">HMPREF1120_08830</name>
</gene>
<protein>
    <submittedName>
        <fullName evidence="1">Uncharacterized protein</fullName>
    </submittedName>
</protein>
<accession>H6CAT9</accession>
<evidence type="ECO:0000313" key="2">
    <source>
        <dbReference type="Proteomes" id="UP000007304"/>
    </source>
</evidence>
<organism evidence="1 2">
    <name type="scientific">Exophiala dermatitidis (strain ATCC 34100 / CBS 525.76 / NIH/UT8656)</name>
    <name type="common">Black yeast</name>
    <name type="synonym">Wangiella dermatitidis</name>
    <dbReference type="NCBI Taxonomy" id="858893"/>
    <lineage>
        <taxon>Eukaryota</taxon>
        <taxon>Fungi</taxon>
        <taxon>Dikarya</taxon>
        <taxon>Ascomycota</taxon>
        <taxon>Pezizomycotina</taxon>
        <taxon>Eurotiomycetes</taxon>
        <taxon>Chaetothyriomycetidae</taxon>
        <taxon>Chaetothyriales</taxon>
        <taxon>Herpotrichiellaceae</taxon>
        <taxon>Exophiala</taxon>
    </lineage>
</organism>
<name>H6CAT9_EXODN</name>
<dbReference type="OMA" id="CKETAIM"/>
<reference evidence="1" key="1">
    <citation type="submission" date="2011-07" db="EMBL/GenBank/DDBJ databases">
        <title>The Genome Sequence of Exophiala (Wangiella) dermatitidis NIH/UT8656.</title>
        <authorList>
            <consortium name="The Broad Institute Genome Sequencing Platform"/>
            <person name="Cuomo C."/>
            <person name="Wang Z."/>
            <person name="Hunicke-Smith S."/>
            <person name="Szanislo P.J."/>
            <person name="Earl A."/>
            <person name="Young S.K."/>
            <person name="Zeng Q."/>
            <person name="Gargeya S."/>
            <person name="Fitzgerald M."/>
            <person name="Haas B."/>
            <person name="Abouelleil A."/>
            <person name="Alvarado L."/>
            <person name="Arachchi H.M."/>
            <person name="Berlin A."/>
            <person name="Brown A."/>
            <person name="Chapman S.B."/>
            <person name="Chen Z."/>
            <person name="Dunbar C."/>
            <person name="Freedman E."/>
            <person name="Gearin G."/>
            <person name="Gellesch M."/>
            <person name="Goldberg J."/>
            <person name="Griggs A."/>
            <person name="Gujja S."/>
            <person name="Heiman D."/>
            <person name="Howarth C."/>
            <person name="Larson L."/>
            <person name="Lui A."/>
            <person name="MacDonald P.J.P."/>
            <person name="Montmayeur A."/>
            <person name="Murphy C."/>
            <person name="Neiman D."/>
            <person name="Pearson M."/>
            <person name="Priest M."/>
            <person name="Roberts A."/>
            <person name="Saif S."/>
            <person name="Shea T."/>
            <person name="Shenoy N."/>
            <person name="Sisk P."/>
            <person name="Stolte C."/>
            <person name="Sykes S."/>
            <person name="Wortman J."/>
            <person name="Nusbaum C."/>
            <person name="Birren B."/>
        </authorList>
    </citation>
    <scope>NUCLEOTIDE SEQUENCE</scope>
    <source>
        <strain evidence="1">NIH/UT8656</strain>
    </source>
</reference>
<dbReference type="Proteomes" id="UP000007304">
    <property type="component" value="Unassembled WGS sequence"/>
</dbReference>
<proteinExistence type="predicted"/>
<dbReference type="AlphaFoldDB" id="H6CAT9"/>
<dbReference type="GeneID" id="20313469"/>
<dbReference type="RefSeq" id="XP_009161347.1">
    <property type="nucleotide sequence ID" value="XM_009163099.1"/>
</dbReference>
<dbReference type="VEuPathDB" id="FungiDB:HMPREF1120_08830"/>
<dbReference type="OrthoDB" id="4112164at2759"/>
<sequence>MDRELKKLEMAVATVNRANRVVKRVRYRLKEPFISQAVIKAKQAAQTNGFFKLPSELQHRIWKLLPTVADRLALALTCKETAIMFEATKSIKLADGKTFLFPKPQRTTKSHRLQVLVRLRSWVPAKYQLCYRCIQYINLEDDTNNGNWGGSTHIVDQGLMTEKAMRKGPRCALCVLADKLELASHKEAHKKFKQLARRYALA</sequence>
<dbReference type="HOGENOM" id="CLU_102618_0_0_1"/>
<dbReference type="EMBL" id="JH226137">
    <property type="protein sequence ID" value="EHY60886.1"/>
    <property type="molecule type" value="Genomic_DNA"/>
</dbReference>
<evidence type="ECO:0000313" key="1">
    <source>
        <dbReference type="EMBL" id="EHY60886.1"/>
    </source>
</evidence>
<keyword evidence="2" id="KW-1185">Reference proteome</keyword>
<dbReference type="InParanoid" id="H6CAT9"/>